<keyword evidence="2" id="KW-1185">Reference proteome</keyword>
<reference evidence="1" key="1">
    <citation type="journal article" date="2020" name="Stud. Mycol.">
        <title>101 Dothideomycetes genomes: a test case for predicting lifestyles and emergence of pathogens.</title>
        <authorList>
            <person name="Haridas S."/>
            <person name="Albert R."/>
            <person name="Binder M."/>
            <person name="Bloem J."/>
            <person name="Labutti K."/>
            <person name="Salamov A."/>
            <person name="Andreopoulos B."/>
            <person name="Baker S."/>
            <person name="Barry K."/>
            <person name="Bills G."/>
            <person name="Bluhm B."/>
            <person name="Cannon C."/>
            <person name="Castanera R."/>
            <person name="Culley D."/>
            <person name="Daum C."/>
            <person name="Ezra D."/>
            <person name="Gonzalez J."/>
            <person name="Henrissat B."/>
            <person name="Kuo A."/>
            <person name="Liang C."/>
            <person name="Lipzen A."/>
            <person name="Lutzoni F."/>
            <person name="Magnuson J."/>
            <person name="Mondo S."/>
            <person name="Nolan M."/>
            <person name="Ohm R."/>
            <person name="Pangilinan J."/>
            <person name="Park H.-J."/>
            <person name="Ramirez L."/>
            <person name="Alfaro M."/>
            <person name="Sun H."/>
            <person name="Tritt A."/>
            <person name="Yoshinaga Y."/>
            <person name="Zwiers L.-H."/>
            <person name="Turgeon B."/>
            <person name="Goodwin S."/>
            <person name="Spatafora J."/>
            <person name="Crous P."/>
            <person name="Grigoriev I."/>
        </authorList>
    </citation>
    <scope>NUCLEOTIDE SEQUENCE</scope>
    <source>
        <strain evidence="1">CBS 123094</strain>
    </source>
</reference>
<evidence type="ECO:0000313" key="2">
    <source>
        <dbReference type="Proteomes" id="UP000799779"/>
    </source>
</evidence>
<sequence length="159" mass="17715">MDPADPETPHVQMYKGELLTLMRAVPHLLGEEITATLNAYLPAPGLPLKVQGAQRLPETTLKNPHVLRHRELSHYSLPKLLSISTPRELHHCNRVQRVQLIAGLKEFTLLATRGGVSDDLCFRYSEGLLTALPNLTDPTTRCINNYSFICGQGNSRIPI</sequence>
<dbReference type="EMBL" id="ML977582">
    <property type="protein sequence ID" value="KAF2001579.1"/>
    <property type="molecule type" value="Genomic_DNA"/>
</dbReference>
<proteinExistence type="predicted"/>
<gene>
    <name evidence="1" type="ORF">P154DRAFT_574928</name>
</gene>
<name>A0A6A5WLE3_9PLEO</name>
<accession>A0A6A5WLE3</accession>
<organism evidence="1 2">
    <name type="scientific">Amniculicola lignicola CBS 123094</name>
    <dbReference type="NCBI Taxonomy" id="1392246"/>
    <lineage>
        <taxon>Eukaryota</taxon>
        <taxon>Fungi</taxon>
        <taxon>Dikarya</taxon>
        <taxon>Ascomycota</taxon>
        <taxon>Pezizomycotina</taxon>
        <taxon>Dothideomycetes</taxon>
        <taxon>Pleosporomycetidae</taxon>
        <taxon>Pleosporales</taxon>
        <taxon>Amniculicolaceae</taxon>
        <taxon>Amniculicola</taxon>
    </lineage>
</organism>
<dbReference type="AlphaFoldDB" id="A0A6A5WLE3"/>
<protein>
    <submittedName>
        <fullName evidence="1">Uncharacterized protein</fullName>
    </submittedName>
</protein>
<evidence type="ECO:0000313" key="1">
    <source>
        <dbReference type="EMBL" id="KAF2001579.1"/>
    </source>
</evidence>
<dbReference type="Proteomes" id="UP000799779">
    <property type="component" value="Unassembled WGS sequence"/>
</dbReference>